<accession>A0A4V3E2C7</accession>
<protein>
    <submittedName>
        <fullName evidence="3">Dipeptidyl-peptidase-4</fullName>
    </submittedName>
</protein>
<feature type="domain" description="Peptidase S9 prolyl oligopeptidase catalytic" evidence="1">
    <location>
        <begin position="502"/>
        <end position="696"/>
    </location>
</feature>
<dbReference type="SUPFAM" id="SSF82171">
    <property type="entry name" value="DPP6 N-terminal domain-like"/>
    <property type="match status" value="1"/>
</dbReference>
<comment type="caution">
    <text evidence="3">The sequence shown here is derived from an EMBL/GenBank/DDBJ whole genome shotgun (WGS) entry which is preliminary data.</text>
</comment>
<dbReference type="PANTHER" id="PTHR11731">
    <property type="entry name" value="PROTEASE FAMILY S9B,C DIPEPTIDYL-PEPTIDASE IV-RELATED"/>
    <property type="match status" value="1"/>
</dbReference>
<dbReference type="RefSeq" id="WP_133639512.1">
    <property type="nucleotide sequence ID" value="NZ_SNZV01000002.1"/>
</dbReference>
<dbReference type="Gene3D" id="3.40.50.1820">
    <property type="entry name" value="alpha/beta hydrolase"/>
    <property type="match status" value="1"/>
</dbReference>
<dbReference type="GO" id="GO:0008239">
    <property type="term" value="F:dipeptidyl-peptidase activity"/>
    <property type="evidence" value="ECO:0007669"/>
    <property type="project" value="TreeGrafter"/>
</dbReference>
<feature type="domain" description="Dipeptidylpeptidase IV N-terminal" evidence="2">
    <location>
        <begin position="106"/>
        <end position="417"/>
    </location>
</feature>
<dbReference type="EMBL" id="SNZV01000002">
    <property type="protein sequence ID" value="TDS16258.1"/>
    <property type="molecule type" value="Genomic_DNA"/>
</dbReference>
<reference evidence="3 4" key="1">
    <citation type="submission" date="2019-03" db="EMBL/GenBank/DDBJ databases">
        <title>Genomic Encyclopedia of Type Strains, Phase III (KMG-III): the genomes of soil and plant-associated and newly described type strains.</title>
        <authorList>
            <person name="Whitman W."/>
        </authorList>
    </citation>
    <scope>NUCLEOTIDE SEQUENCE [LARGE SCALE GENOMIC DNA]</scope>
    <source>
        <strain evidence="3 4">CGMCC 1.12801</strain>
    </source>
</reference>
<dbReference type="GO" id="GO:0008236">
    <property type="term" value="F:serine-type peptidase activity"/>
    <property type="evidence" value="ECO:0007669"/>
    <property type="project" value="InterPro"/>
</dbReference>
<dbReference type="InterPro" id="IPR029058">
    <property type="entry name" value="AB_hydrolase_fold"/>
</dbReference>
<sequence length="706" mass="80945">MNKIIAGAFLSTLFISQLSAQQKDLSFKQSWGQEASITKPINQYTGWADNQHYIERDVQDGKLYRVDVVSGNRTAYTPPAKADVTVFVKDNDVFIRYGEQPAKQLTQSPDVEEKNPTLSPDGKYVAFTRKNDLYSLELASGKEARYTHDGTDVIYNGWSSWVYYEEILGRSTNYKAFWWSPDSKKIAFMRFDDSQVPMFPIYVSKGQHGYLEETRYPKAGDPNPAVKIGIVEVSGSAIVWADFDPKTDQYFGQPYWSFDSQSIMVQWMNREQNNLKFYAVNPNDGTKKETYDEKQPSWINLDHDERITYLADKKHYILKSDRTGWAHYYLYSLDGKMLNAITQGDWQVSSLAFIDEKSKVVYFTARKENSATVDLYRVDYNGKNMKRLTFGDFSHNVSVSPDGKYFITTYSNVSTPTKVALLDNKGKQIKELADSRSADFGRYHVGKTEYFTIPSEDGQFQLPVIITYPVNFDERKAYPVVMSIYGGPDAGSVRNTWKGTSNQYWAQEGIIQIACDHRASGHFGKKGVALMHRNLGKWEMIDYISIAKWLKAKPWVAKNKLLITGHSYGGYMTCLALTKGADYFDFGVAGAPVTSWELYDSHYTERWMDTPQDNPDGYKNGSVLSYVDQYKGRLRIMHGDIDDNVHLQNTTQLVDALTDRNVPFELMIYPGSRHGFARSKSAYDFKERVRFYYQYLLEKPVPADFN</sequence>
<keyword evidence="4" id="KW-1185">Reference proteome</keyword>
<evidence type="ECO:0000313" key="4">
    <source>
        <dbReference type="Proteomes" id="UP000294752"/>
    </source>
</evidence>
<dbReference type="InterPro" id="IPR001375">
    <property type="entry name" value="Peptidase_S9_cat"/>
</dbReference>
<dbReference type="OrthoDB" id="9777457at2"/>
<dbReference type="Pfam" id="PF00326">
    <property type="entry name" value="Peptidase_S9"/>
    <property type="match status" value="1"/>
</dbReference>
<dbReference type="InterPro" id="IPR002469">
    <property type="entry name" value="Peptidase_S9B_N"/>
</dbReference>
<proteinExistence type="predicted"/>
<dbReference type="Proteomes" id="UP000294752">
    <property type="component" value="Unassembled WGS sequence"/>
</dbReference>
<dbReference type="GO" id="GO:0006508">
    <property type="term" value="P:proteolysis"/>
    <property type="evidence" value="ECO:0007669"/>
    <property type="project" value="InterPro"/>
</dbReference>
<evidence type="ECO:0000313" key="3">
    <source>
        <dbReference type="EMBL" id="TDS16258.1"/>
    </source>
</evidence>
<dbReference type="AlphaFoldDB" id="A0A4V3E2C7"/>
<dbReference type="InterPro" id="IPR050278">
    <property type="entry name" value="Serine_Prot_S9B/DPPIV"/>
</dbReference>
<dbReference type="Pfam" id="PF00930">
    <property type="entry name" value="DPPIV_N"/>
    <property type="match status" value="1"/>
</dbReference>
<evidence type="ECO:0000259" key="2">
    <source>
        <dbReference type="Pfam" id="PF00930"/>
    </source>
</evidence>
<evidence type="ECO:0000259" key="1">
    <source>
        <dbReference type="Pfam" id="PF00326"/>
    </source>
</evidence>
<organism evidence="3 4">
    <name type="scientific">Sphingobacterium paludis</name>
    <dbReference type="NCBI Taxonomy" id="1476465"/>
    <lineage>
        <taxon>Bacteria</taxon>
        <taxon>Pseudomonadati</taxon>
        <taxon>Bacteroidota</taxon>
        <taxon>Sphingobacteriia</taxon>
        <taxon>Sphingobacteriales</taxon>
        <taxon>Sphingobacteriaceae</taxon>
        <taxon>Sphingobacterium</taxon>
    </lineage>
</organism>
<gene>
    <name evidence="3" type="ORF">B0I21_102585</name>
</gene>
<dbReference type="PANTHER" id="PTHR11731:SF193">
    <property type="entry name" value="DIPEPTIDYL PEPTIDASE 9"/>
    <property type="match status" value="1"/>
</dbReference>
<dbReference type="SUPFAM" id="SSF53474">
    <property type="entry name" value="alpha/beta-Hydrolases"/>
    <property type="match status" value="1"/>
</dbReference>
<name>A0A4V3E2C7_9SPHI</name>
<dbReference type="Gene3D" id="2.140.10.30">
    <property type="entry name" value="Dipeptidylpeptidase IV, N-terminal domain"/>
    <property type="match status" value="1"/>
</dbReference>